<keyword evidence="1" id="KW-0472">Membrane</keyword>
<dbReference type="AlphaFoldDB" id="X0ZJW5"/>
<sequence length="62" mass="6203">RIGNHGLLGVVSLTMPIAAIGIAAAYFRVRPGWPLAAGCLLVAAGAGVSKYSLRPQVAGTGD</sequence>
<dbReference type="EMBL" id="BARS01058459">
    <property type="protein sequence ID" value="GAG48586.1"/>
    <property type="molecule type" value="Genomic_DNA"/>
</dbReference>
<protein>
    <submittedName>
        <fullName evidence="2">Uncharacterized protein</fullName>
    </submittedName>
</protein>
<keyword evidence="1" id="KW-1133">Transmembrane helix</keyword>
<accession>X0ZJW5</accession>
<name>X0ZJW5_9ZZZZ</name>
<proteinExistence type="predicted"/>
<feature type="transmembrane region" description="Helical" evidence="1">
    <location>
        <begin position="33"/>
        <end position="53"/>
    </location>
</feature>
<reference evidence="2" key="1">
    <citation type="journal article" date="2014" name="Front. Microbiol.">
        <title>High frequency of phylogenetically diverse reductive dehalogenase-homologous genes in deep subseafloor sedimentary metagenomes.</title>
        <authorList>
            <person name="Kawai M."/>
            <person name="Futagami T."/>
            <person name="Toyoda A."/>
            <person name="Takaki Y."/>
            <person name="Nishi S."/>
            <person name="Hori S."/>
            <person name="Arai W."/>
            <person name="Tsubouchi T."/>
            <person name="Morono Y."/>
            <person name="Uchiyama I."/>
            <person name="Ito T."/>
            <person name="Fujiyama A."/>
            <person name="Inagaki F."/>
            <person name="Takami H."/>
        </authorList>
    </citation>
    <scope>NUCLEOTIDE SEQUENCE</scope>
    <source>
        <strain evidence="2">Expedition CK06-06</strain>
    </source>
</reference>
<organism evidence="2">
    <name type="scientific">marine sediment metagenome</name>
    <dbReference type="NCBI Taxonomy" id="412755"/>
    <lineage>
        <taxon>unclassified sequences</taxon>
        <taxon>metagenomes</taxon>
        <taxon>ecological metagenomes</taxon>
    </lineage>
</organism>
<feature type="transmembrane region" description="Helical" evidence="1">
    <location>
        <begin position="7"/>
        <end position="27"/>
    </location>
</feature>
<keyword evidence="1" id="KW-0812">Transmembrane</keyword>
<gene>
    <name evidence="2" type="ORF">S01H1_85241</name>
</gene>
<feature type="non-terminal residue" evidence="2">
    <location>
        <position position="1"/>
    </location>
</feature>
<evidence type="ECO:0000313" key="2">
    <source>
        <dbReference type="EMBL" id="GAG48586.1"/>
    </source>
</evidence>
<evidence type="ECO:0000256" key="1">
    <source>
        <dbReference type="SAM" id="Phobius"/>
    </source>
</evidence>
<comment type="caution">
    <text evidence="2">The sequence shown here is derived from an EMBL/GenBank/DDBJ whole genome shotgun (WGS) entry which is preliminary data.</text>
</comment>